<name>G2R405_THETT</name>
<evidence type="ECO:0000313" key="3">
    <source>
        <dbReference type="Proteomes" id="UP000008181"/>
    </source>
</evidence>
<protein>
    <submittedName>
        <fullName evidence="2">Uncharacterized protein</fullName>
    </submittedName>
</protein>
<dbReference type="AlphaFoldDB" id="G2R405"/>
<gene>
    <name evidence="2" type="ORF">THITE_110294</name>
</gene>
<feature type="compositionally biased region" description="Low complexity" evidence="1">
    <location>
        <begin position="291"/>
        <end position="306"/>
    </location>
</feature>
<sequence length="350" mass="37419">MEMKKAAWQINREAIAVARSFLEHRADRLKRGGSSAPLGTQSGVRTMIVARPTYIAGHEAPQSWSPSEAPNTSTEFWLTTTHPVVPILMSDQPPGAYAQHVYRPRRASLDRTPAVADKSFLARRHLPLRLARRQVPGVLHTWRLPVANMTRIVERHSMMRVAVQIRMPEDPAPAAPPVGPSAPVRFPSGPTHQLPGTAAAFLGGGKQACPSPTRTTTTGLVPGRAAARNLVTGAATTETRAASGPNPALNPGHQDPGPALAGAAPPPPPAPASLVHARRYHYHPSTAIVRTGAAGAADDDNASTTTEEYTVYPDGSRHGDGRSRDRRGWSSRSSGGGRSGSSWRRRAGRW</sequence>
<dbReference type="GeneID" id="11517955"/>
<keyword evidence="3" id="KW-1185">Reference proteome</keyword>
<accession>G2R405</accession>
<dbReference type="HOGENOM" id="CLU_792693_0_0_1"/>
<dbReference type="EMBL" id="CP003010">
    <property type="protein sequence ID" value="AEO66857.1"/>
    <property type="molecule type" value="Genomic_DNA"/>
</dbReference>
<feature type="region of interest" description="Disordered" evidence="1">
    <location>
        <begin position="291"/>
        <end position="350"/>
    </location>
</feature>
<dbReference type="Proteomes" id="UP000008181">
    <property type="component" value="Chromosome 2"/>
</dbReference>
<evidence type="ECO:0000313" key="2">
    <source>
        <dbReference type="EMBL" id="AEO66857.1"/>
    </source>
</evidence>
<feature type="region of interest" description="Disordered" evidence="1">
    <location>
        <begin position="237"/>
        <end position="274"/>
    </location>
</feature>
<organism evidence="2 3">
    <name type="scientific">Thermothielavioides terrestris (strain ATCC 38088 / NRRL 8126)</name>
    <name type="common">Thielavia terrestris</name>
    <dbReference type="NCBI Taxonomy" id="578455"/>
    <lineage>
        <taxon>Eukaryota</taxon>
        <taxon>Fungi</taxon>
        <taxon>Dikarya</taxon>
        <taxon>Ascomycota</taxon>
        <taxon>Pezizomycotina</taxon>
        <taxon>Sordariomycetes</taxon>
        <taxon>Sordariomycetidae</taxon>
        <taxon>Sordariales</taxon>
        <taxon>Chaetomiaceae</taxon>
        <taxon>Thermothielavioides</taxon>
        <taxon>Thermothielavioides terrestris</taxon>
    </lineage>
</organism>
<feature type="compositionally biased region" description="Basic and acidic residues" evidence="1">
    <location>
        <begin position="315"/>
        <end position="328"/>
    </location>
</feature>
<dbReference type="KEGG" id="ttt:THITE_110294"/>
<dbReference type="RefSeq" id="XP_003653193.1">
    <property type="nucleotide sequence ID" value="XM_003653145.1"/>
</dbReference>
<evidence type="ECO:0000256" key="1">
    <source>
        <dbReference type="SAM" id="MobiDB-lite"/>
    </source>
</evidence>
<proteinExistence type="predicted"/>
<reference evidence="2 3" key="1">
    <citation type="journal article" date="2011" name="Nat. Biotechnol.">
        <title>Comparative genomic analysis of the thermophilic biomass-degrading fungi Myceliophthora thermophila and Thielavia terrestris.</title>
        <authorList>
            <person name="Berka R.M."/>
            <person name="Grigoriev I.V."/>
            <person name="Otillar R."/>
            <person name="Salamov A."/>
            <person name="Grimwood J."/>
            <person name="Reid I."/>
            <person name="Ishmael N."/>
            <person name="John T."/>
            <person name="Darmond C."/>
            <person name="Moisan M.-C."/>
            <person name="Henrissat B."/>
            <person name="Coutinho P.M."/>
            <person name="Lombard V."/>
            <person name="Natvig D.O."/>
            <person name="Lindquist E."/>
            <person name="Schmutz J."/>
            <person name="Lucas S."/>
            <person name="Harris P."/>
            <person name="Powlowski J."/>
            <person name="Bellemare A."/>
            <person name="Taylor D."/>
            <person name="Butler G."/>
            <person name="de Vries R.P."/>
            <person name="Allijn I.E."/>
            <person name="van den Brink J."/>
            <person name="Ushinsky S."/>
            <person name="Storms R."/>
            <person name="Powell A.J."/>
            <person name="Paulsen I.T."/>
            <person name="Elbourne L.D.H."/>
            <person name="Baker S.E."/>
            <person name="Magnuson J."/>
            <person name="LaBoissiere S."/>
            <person name="Clutterbuck A.J."/>
            <person name="Martinez D."/>
            <person name="Wogulis M."/>
            <person name="de Leon A.L."/>
            <person name="Rey M.W."/>
            <person name="Tsang A."/>
        </authorList>
    </citation>
    <scope>NUCLEOTIDE SEQUENCE [LARGE SCALE GENOMIC DNA]</scope>
    <source>
        <strain evidence="3">ATCC 38088 / NRRL 8126</strain>
    </source>
</reference>